<organism evidence="1 2">
    <name type="scientific">Domibacillus antri</name>
    <dbReference type="NCBI Taxonomy" id="1714264"/>
    <lineage>
        <taxon>Bacteria</taxon>
        <taxon>Bacillati</taxon>
        <taxon>Bacillota</taxon>
        <taxon>Bacilli</taxon>
        <taxon>Bacillales</taxon>
        <taxon>Bacillaceae</taxon>
        <taxon>Domibacillus</taxon>
    </lineage>
</organism>
<gene>
    <name evidence="1" type="ORF">BTO30_14875</name>
</gene>
<dbReference type="Pfam" id="PF04985">
    <property type="entry name" value="Phage_tube"/>
    <property type="match status" value="1"/>
</dbReference>
<dbReference type="RefSeq" id="WP_075399497.1">
    <property type="nucleotide sequence ID" value="NZ_MSDU01000048.1"/>
</dbReference>
<comment type="caution">
    <text evidence="1">The sequence shown here is derived from an EMBL/GenBank/DDBJ whole genome shotgun (WGS) entry which is preliminary data.</text>
</comment>
<proteinExistence type="predicted"/>
<name>A0A1Q8Q269_9BACI</name>
<keyword evidence="2" id="KW-1185">Reference proteome</keyword>
<evidence type="ECO:0000313" key="2">
    <source>
        <dbReference type="Proteomes" id="UP000185568"/>
    </source>
</evidence>
<dbReference type="OrthoDB" id="9814992at2"/>
<evidence type="ECO:0000313" key="1">
    <source>
        <dbReference type="EMBL" id="OLN21401.1"/>
    </source>
</evidence>
<evidence type="ECO:0008006" key="3">
    <source>
        <dbReference type="Google" id="ProtNLM"/>
    </source>
</evidence>
<dbReference type="InterPro" id="IPR006498">
    <property type="entry name" value="Tail_tube"/>
</dbReference>
<protein>
    <recommendedName>
        <fullName evidence="3">Phage tail protein</fullName>
    </recommendedName>
</protein>
<sequence length="175" mass="19506">MGVNTIPERLIQARVYIDENIDTRALADVTLPNFQNMTETVRGIGILGEVDTPTIGHFQSMQLQLSWRSIVKELWMLLGQNVHSFDIRAALQVNDAATGKVGVSKLRVVVRGTTKNLEPGKLETSTPTEGTTEVETVYIKIEQDGETLIELDKYNYKFIVDGVDQFAEVRQALGL</sequence>
<dbReference type="Proteomes" id="UP000185568">
    <property type="component" value="Unassembled WGS sequence"/>
</dbReference>
<reference evidence="1 2" key="1">
    <citation type="submission" date="2016-12" db="EMBL/GenBank/DDBJ databases">
        <title>Domibacillus antri genome sequencing.</title>
        <authorList>
            <person name="Verma A."/>
            <person name="Krishnamurthi S."/>
        </authorList>
    </citation>
    <scope>NUCLEOTIDE SEQUENCE [LARGE SCALE GENOMIC DNA]</scope>
    <source>
        <strain evidence="1 2">XD80</strain>
    </source>
</reference>
<dbReference type="EMBL" id="MSDU01000048">
    <property type="protein sequence ID" value="OLN21401.1"/>
    <property type="molecule type" value="Genomic_DNA"/>
</dbReference>
<dbReference type="STRING" id="1714264.BTO30_14875"/>
<accession>A0A1Q8Q269</accession>
<dbReference type="AlphaFoldDB" id="A0A1Q8Q269"/>